<dbReference type="VEuPathDB" id="CryptoDB:Chro.60226"/>
<dbReference type="InterPro" id="IPR036331">
    <property type="entry name" value="Chagasin-like_sf"/>
</dbReference>
<dbReference type="InterPro" id="IPR018990">
    <property type="entry name" value="Prot_inh_I42_chagasin"/>
</dbReference>
<proteinExistence type="predicted"/>
<keyword evidence="1" id="KW-0646">Protease inhibitor</keyword>
<feature type="chain" id="PRO_5006627857" evidence="3">
    <location>
        <begin position="24"/>
        <end position="178"/>
    </location>
</feature>
<name>A0A0S4TGS0_CRYHO</name>
<dbReference type="Proteomes" id="UP001429100">
    <property type="component" value="Unassembled WGS sequence"/>
</dbReference>
<evidence type="ECO:0000256" key="1">
    <source>
        <dbReference type="ARBA" id="ARBA00022690"/>
    </source>
</evidence>
<dbReference type="VEuPathDB" id="CryptoDB:ChTU502y2012_406g0665"/>
<evidence type="ECO:0000313" key="6">
    <source>
        <dbReference type="EMBL" id="PPS97848.1"/>
    </source>
</evidence>
<keyword evidence="3" id="KW-0732">Signal</keyword>
<protein>
    <submittedName>
        <fullName evidence="6">Proteinase inhibitor I42 chagasin</fullName>
    </submittedName>
</protein>
<dbReference type="AlphaFoldDB" id="A0A0S4TGS0"/>
<gene>
    <name evidence="5" type="ORF">CHUDEA6_1910</name>
    <name evidence="6" type="ORF">GY17_00000195</name>
</gene>
<evidence type="ECO:0000256" key="3">
    <source>
        <dbReference type="SAM" id="SignalP"/>
    </source>
</evidence>
<feature type="domain" description="Proteinase inhibitor I42 chagasin" evidence="4">
    <location>
        <begin position="72"/>
        <end position="155"/>
    </location>
</feature>
<dbReference type="Proteomes" id="UP000199752">
    <property type="component" value="Chromosome 6"/>
</dbReference>
<keyword evidence="7" id="KW-1185">Reference proteome</keyword>
<dbReference type="Pfam" id="PF09394">
    <property type="entry name" value="Inhibitor_I42"/>
    <property type="match status" value="1"/>
</dbReference>
<evidence type="ECO:0000259" key="4">
    <source>
        <dbReference type="Pfam" id="PF09394"/>
    </source>
</evidence>
<dbReference type="EMBL" id="JTAI01000007">
    <property type="protein sequence ID" value="PPS97848.1"/>
    <property type="molecule type" value="Genomic_DNA"/>
</dbReference>
<reference evidence="6 7" key="1">
    <citation type="submission" date="2014-11" db="EMBL/GenBank/DDBJ databases">
        <title>Comparative genomic analysis of Cryptosporidium hominis reveals occurrence of genetic recombination in virulent subtypes.</title>
        <authorList>
            <person name="Guo Y."/>
            <person name="Tang K."/>
            <person name="Frace M."/>
            <person name="Li N."/>
            <person name="Roellig D.M."/>
            <person name="Sammons S."/>
            <person name="Knipe K."/>
            <person name="Rowe L."/>
            <person name="Feng Y."/>
            <person name="Xiao L."/>
        </authorList>
    </citation>
    <scope>NUCLEOTIDE SEQUENCE [LARGE SCALE GENOMIC DNA]</scope>
    <source>
        <strain evidence="6">30976</strain>
    </source>
</reference>
<evidence type="ECO:0000256" key="2">
    <source>
        <dbReference type="ARBA" id="ARBA00022704"/>
    </source>
</evidence>
<evidence type="ECO:0000313" key="5">
    <source>
        <dbReference type="EMBL" id="CUV06616.1"/>
    </source>
</evidence>
<dbReference type="SUPFAM" id="SSF141066">
    <property type="entry name" value="ICP-like"/>
    <property type="match status" value="1"/>
</dbReference>
<dbReference type="Gene3D" id="2.60.40.2020">
    <property type="match status" value="1"/>
</dbReference>
<reference evidence="5" key="2">
    <citation type="submission" date="2015-08" db="EMBL/GenBank/DDBJ databases">
        <authorList>
            <person name="Babu N.S."/>
            <person name="Beckwith C.J."/>
            <person name="Beseler K.G."/>
            <person name="Brison A."/>
            <person name="Carone J.V."/>
            <person name="Caskin T.P."/>
            <person name="Diamond M."/>
            <person name="Durham M.E."/>
            <person name="Foxe J.M."/>
            <person name="Go M."/>
            <person name="Henderson B.A."/>
            <person name="Jones I.B."/>
            <person name="McGettigan J.A."/>
            <person name="Micheletti S.J."/>
            <person name="Nasrallah M.E."/>
            <person name="Ortiz D."/>
            <person name="Piller C.R."/>
            <person name="Privatt S.R."/>
            <person name="Schneider S.L."/>
            <person name="Sharp S."/>
            <person name="Smith T.C."/>
            <person name="Stanton J.D."/>
            <person name="Ullery H.E."/>
            <person name="Wilson R.J."/>
            <person name="Serrano M.G."/>
            <person name="Buck G."/>
            <person name="Lee V."/>
            <person name="Wang Y."/>
            <person name="Carvalho R."/>
            <person name="Voegtly L."/>
            <person name="Shi R."/>
            <person name="Duckworth R."/>
            <person name="Johnson A."/>
            <person name="Loviza R."/>
            <person name="Walstead R."/>
            <person name="Shah Z."/>
            <person name="Kiflezghi M."/>
            <person name="Wade K."/>
            <person name="Ball S.L."/>
            <person name="Bradley K.W."/>
            <person name="Asai D.J."/>
            <person name="Bowman C.A."/>
            <person name="Russell D.A."/>
            <person name="Pope W.H."/>
            <person name="Jacobs-Sera D."/>
            <person name="Hendrix R.W."/>
            <person name="Hatfull G.F."/>
        </authorList>
    </citation>
    <scope>NUCLEOTIDE SEQUENCE [LARGE SCALE GENOMIC DNA]</scope>
</reference>
<dbReference type="VEuPathDB" id="CryptoDB:GY17_00000195"/>
<dbReference type="GO" id="GO:0004869">
    <property type="term" value="F:cysteine-type endopeptidase inhibitor activity"/>
    <property type="evidence" value="ECO:0007669"/>
    <property type="project" value="UniProtKB-KW"/>
</dbReference>
<evidence type="ECO:0000313" key="7">
    <source>
        <dbReference type="Proteomes" id="UP001429100"/>
    </source>
</evidence>
<reference evidence="6 7" key="3">
    <citation type="submission" date="2017-10" db="EMBL/GenBank/DDBJ databases">
        <title>Consistent, comparative and evidence-based genome annotation and re-annotation for the closely-related species, Cryptosporidium parvum, C. hominis and C. tyzzeri.</title>
        <authorList>
            <person name="Baptista R.P."/>
            <person name="Li Y."/>
            <person name="Sateriale A."/>
            <person name="Striepen B."/>
            <person name="Kissinger J.C."/>
        </authorList>
    </citation>
    <scope>NUCLEOTIDE SEQUENCE [LARGE SCALE GENOMIC DNA]</scope>
    <source>
        <strain evidence="6">30976</strain>
    </source>
</reference>
<dbReference type="EMBL" id="LN877952">
    <property type="protein sequence ID" value="CUV06616.1"/>
    <property type="molecule type" value="Genomic_DNA"/>
</dbReference>
<organism evidence="5">
    <name type="scientific">Cryptosporidium hominis</name>
    <dbReference type="NCBI Taxonomy" id="237895"/>
    <lineage>
        <taxon>Eukaryota</taxon>
        <taxon>Sar</taxon>
        <taxon>Alveolata</taxon>
        <taxon>Apicomplexa</taxon>
        <taxon>Conoidasida</taxon>
        <taxon>Coccidia</taxon>
        <taxon>Eucoccidiorida</taxon>
        <taxon>Eimeriorina</taxon>
        <taxon>Cryptosporidiidae</taxon>
        <taxon>Cryptosporidium</taxon>
    </lineage>
</organism>
<keyword evidence="2" id="KW-0789">Thiol protease inhibitor</keyword>
<accession>A0A0S4TGS0</accession>
<feature type="signal peptide" evidence="3">
    <location>
        <begin position="1"/>
        <end position="23"/>
    </location>
</feature>
<dbReference type="VEuPathDB" id="CryptoDB:CHUDEA6_1910"/>
<sequence>MNKTIFKLLFFFAIYIMIGISNASDVTSSGSLKTSNNLEKVKLVNLDLCNSKEATINVQDISSSDSIIYFITVKLGTEIIVNIKGNPTTGYSQEMIIKPDDSIVKVIDVEPSYVPDPHPEGMVGYGGRYIFKFLAVGSGSTVSTIEYARYFERPPKCIFKTEIQFKVIDLPCEEIIKE</sequence>